<dbReference type="InterPro" id="IPR032710">
    <property type="entry name" value="NTF2-like_dom_sf"/>
</dbReference>
<organism evidence="2 3">
    <name type="scientific">Nonlabens tegetincola</name>
    <dbReference type="NCBI Taxonomy" id="323273"/>
    <lineage>
        <taxon>Bacteria</taxon>
        <taxon>Pseudomonadati</taxon>
        <taxon>Bacteroidota</taxon>
        <taxon>Flavobacteriia</taxon>
        <taxon>Flavobacteriales</taxon>
        <taxon>Flavobacteriaceae</taxon>
        <taxon>Nonlabens</taxon>
    </lineage>
</organism>
<dbReference type="eggNOG" id="COG4922">
    <property type="taxonomic scope" value="Bacteria"/>
</dbReference>
<reference evidence="2" key="1">
    <citation type="journal article" date="2014" name="Genome Announc.">
        <title>Draft Genome Sequences of Marine Flavobacterium Nonlabens Strains NR17, NR24, NR27, NR32, NR33, and Ara13.</title>
        <authorList>
            <person name="Nakanishi M."/>
            <person name="Meirelles P."/>
            <person name="Suzuki R."/>
            <person name="Takatani N."/>
            <person name="Mino S."/>
            <person name="Suda W."/>
            <person name="Oshima K."/>
            <person name="Hattori M."/>
            <person name="Ohkuma M."/>
            <person name="Hosokawa M."/>
            <person name="Miyashita K."/>
            <person name="Thompson F.L."/>
            <person name="Niwa A."/>
            <person name="Sawabe T."/>
            <person name="Sawabe T."/>
        </authorList>
    </citation>
    <scope>NUCLEOTIDE SEQUENCE [LARGE SCALE GENOMIC DNA]</scope>
    <source>
        <strain evidence="2">JCM 19294</strain>
    </source>
</reference>
<keyword evidence="3" id="KW-1185">Reference proteome</keyword>
<dbReference type="InterPro" id="IPR009959">
    <property type="entry name" value="Cyclase_SnoaL-like"/>
</dbReference>
<comment type="caution">
    <text evidence="2">The sequence shown here is derived from an EMBL/GenBank/DDBJ whole genome shotgun (WGS) entry which is preliminary data.</text>
</comment>
<dbReference type="Gene3D" id="3.10.450.50">
    <property type="match status" value="1"/>
</dbReference>
<evidence type="ECO:0000259" key="1">
    <source>
        <dbReference type="Pfam" id="PF12680"/>
    </source>
</evidence>
<accession>A0A090Q7G7</accession>
<dbReference type="InterPro" id="IPR037401">
    <property type="entry name" value="SnoaL-like"/>
</dbReference>
<dbReference type="PANTHER" id="PTHR38436:SF1">
    <property type="entry name" value="ESTER CYCLASE"/>
    <property type="match status" value="1"/>
</dbReference>
<gene>
    <name evidence="2" type="ORF">JCM19294_790</name>
</gene>
<dbReference type="EMBL" id="BBML01000009">
    <property type="protein sequence ID" value="GAK98157.1"/>
    <property type="molecule type" value="Genomic_DNA"/>
</dbReference>
<dbReference type="AlphaFoldDB" id="A0A090Q7G7"/>
<feature type="domain" description="SnoaL-like" evidence="1">
    <location>
        <begin position="35"/>
        <end position="122"/>
    </location>
</feature>
<dbReference type="SUPFAM" id="SSF54427">
    <property type="entry name" value="NTF2-like"/>
    <property type="match status" value="1"/>
</dbReference>
<proteinExistence type="predicted"/>
<dbReference type="GO" id="GO:0030638">
    <property type="term" value="P:polyketide metabolic process"/>
    <property type="evidence" value="ECO:0007669"/>
    <property type="project" value="InterPro"/>
</dbReference>
<dbReference type="Proteomes" id="UP000029221">
    <property type="component" value="Unassembled WGS sequence"/>
</dbReference>
<protein>
    <submittedName>
        <fullName evidence="2">Possible membrane protein</fullName>
    </submittedName>
</protein>
<dbReference type="PANTHER" id="PTHR38436">
    <property type="entry name" value="POLYKETIDE CYCLASE SNOAL-LIKE DOMAIN"/>
    <property type="match status" value="1"/>
</dbReference>
<dbReference type="STRING" id="319236.BST91_05200"/>
<name>A0A090Q7G7_9FLAO</name>
<evidence type="ECO:0000313" key="3">
    <source>
        <dbReference type="Proteomes" id="UP000029221"/>
    </source>
</evidence>
<sequence>MPGVVLCLSLDLITTMDIEKNKENAIAFYKMAYLGNPSKAVELYVGDTYIQHNPHVVDGIQGFIEYFERMQQEYPNKTIEFVRCIGQHDLVALHTHQVWPGNDEYVTMDFFRFDKDGKICEHWDAIQQIPDQLAHSNTMY</sequence>
<dbReference type="Pfam" id="PF12680">
    <property type="entry name" value="SnoaL_2"/>
    <property type="match status" value="1"/>
</dbReference>
<evidence type="ECO:0000313" key="2">
    <source>
        <dbReference type="EMBL" id="GAK98157.1"/>
    </source>
</evidence>